<dbReference type="InterPro" id="IPR004017">
    <property type="entry name" value="Cys_rich_dom"/>
</dbReference>
<organism evidence="7 8">
    <name type="scientific">Halorubrum xinjiangense</name>
    <dbReference type="NCBI Taxonomy" id="261291"/>
    <lineage>
        <taxon>Archaea</taxon>
        <taxon>Methanobacteriati</taxon>
        <taxon>Methanobacteriota</taxon>
        <taxon>Stenosarchaea group</taxon>
        <taxon>Halobacteria</taxon>
        <taxon>Halobacteriales</taxon>
        <taxon>Haloferacaceae</taxon>
        <taxon>Halorubrum</taxon>
    </lineage>
</organism>
<keyword evidence="8" id="KW-1185">Reference proteome</keyword>
<dbReference type="InterPro" id="IPR003741">
    <property type="entry name" value="LUD_dom"/>
</dbReference>
<keyword evidence="2" id="KW-0408">Iron</keyword>
<keyword evidence="4" id="KW-0249">Electron transport</keyword>
<dbReference type="GO" id="GO:0006089">
    <property type="term" value="P:lactate metabolic process"/>
    <property type="evidence" value="ECO:0007669"/>
    <property type="project" value="InterPro"/>
</dbReference>
<dbReference type="Gene3D" id="3.40.50.10420">
    <property type="entry name" value="NagB/RpiA/CoA transferase-like"/>
    <property type="match status" value="1"/>
</dbReference>
<dbReference type="SUPFAM" id="SSF46548">
    <property type="entry name" value="alpha-helical ferredoxin"/>
    <property type="match status" value="1"/>
</dbReference>
<dbReference type="Gene3D" id="1.10.1060.10">
    <property type="entry name" value="Alpha-helical ferredoxin"/>
    <property type="match status" value="1"/>
</dbReference>
<evidence type="ECO:0000256" key="4">
    <source>
        <dbReference type="ARBA" id="ARBA00022982"/>
    </source>
</evidence>
<dbReference type="PANTHER" id="PTHR47153">
    <property type="entry name" value="LACTATE UTILIZATION PROTEIN B"/>
    <property type="match status" value="1"/>
</dbReference>
<feature type="compositionally biased region" description="Basic and acidic residues" evidence="5">
    <location>
        <begin position="22"/>
        <end position="36"/>
    </location>
</feature>
<evidence type="ECO:0000256" key="5">
    <source>
        <dbReference type="SAM" id="MobiDB-lite"/>
    </source>
</evidence>
<dbReference type="InterPro" id="IPR004452">
    <property type="entry name" value="LutB/LldF"/>
</dbReference>
<dbReference type="PROSITE" id="PS51379">
    <property type="entry name" value="4FE4S_FER_2"/>
    <property type="match status" value="1"/>
</dbReference>
<dbReference type="InterPro" id="IPR024185">
    <property type="entry name" value="FTHF_cligase-like_sf"/>
</dbReference>
<keyword evidence="2" id="KW-0411">Iron-sulfur</keyword>
<dbReference type="InterPro" id="IPR009051">
    <property type="entry name" value="Helical_ferredxn"/>
</dbReference>
<dbReference type="OrthoDB" id="230142at2157"/>
<keyword evidence="2" id="KW-0479">Metal-binding</keyword>
<dbReference type="Pfam" id="PF02589">
    <property type="entry name" value="LUD_dom"/>
    <property type="match status" value="1"/>
</dbReference>
<evidence type="ECO:0000256" key="3">
    <source>
        <dbReference type="ARBA" id="ARBA00022737"/>
    </source>
</evidence>
<dbReference type="InterPro" id="IPR017900">
    <property type="entry name" value="4Fe4S_Fe_S_CS"/>
</dbReference>
<keyword evidence="1" id="KW-0813">Transport</keyword>
<keyword evidence="3" id="KW-0677">Repeat</keyword>
<dbReference type="InterPro" id="IPR017896">
    <property type="entry name" value="4Fe4S_Fe-S-bd"/>
</dbReference>
<evidence type="ECO:0000256" key="2">
    <source>
        <dbReference type="ARBA" id="ARBA00022485"/>
    </source>
</evidence>
<dbReference type="Pfam" id="PF02754">
    <property type="entry name" value="CCG"/>
    <property type="match status" value="1"/>
</dbReference>
<dbReference type="PROSITE" id="PS00198">
    <property type="entry name" value="4FE4S_FER_1"/>
    <property type="match status" value="2"/>
</dbReference>
<evidence type="ECO:0000313" key="8">
    <source>
        <dbReference type="Proteomes" id="UP000324020"/>
    </source>
</evidence>
<sequence>MSSDAEAGGGRDDGVDAAGASDPDRETKAERIRELLATEGDAVAANTRGFNEGRYESTGRLSDYETLKAEARSIKEDAIERLPELIDGVTEAVEANGGTVYLADDAADANRYIREVAAERGAERAVKSKSMTSEEIEVNDALAADGVDVVETDLGEWVLQLADEEPSHIVAPAIHKSREAIADLFAERFDPEDPPETAEELTMFARERLGDLVEDADVGMTGANFIAADSGTMLLVTSEGNARKTVTATDTHVAVAGVEKLVPTVEDFSPFVELIGRSGTGQDVTSYISTLTPPVDSPVPDFQDDADPLADGSGDDREFHLVLIDNGRMAMRDDETLKETLYCIRCSACSNACGNFQSVGGHAFGGETYSGGIATGWEAGIEGLDVAAEFNDLCTGCSRCVPACPVGIDIPWINTAVRDRINRGEADPGQLDWAFEELVPDEEPGGLDLATRLVGNYATLAEWGHKTAPVANRLANAGPLRAVAERVAGIDRRRDLPEFARESLVEWFEARGGPAVSADEATREAVVYPDTATNYVDVARGKATVRALEALGVRVRVPDLPGSGRPPLSQGMIATAEAAAEDLYAGLAPHLDADRDVVVIEPSDLATFRREYKRFLPTDSYERLADASYDAMEYAFGLLENGADPAALRAPSEGTGPVASGKRIAYHPHCQARTVDVGEYATAVFERLGYDVLVSDTECCGMAGSFGYKTDYYELSMDVGEPLREQLGDTDRTVVAAGTSCTEQLDALLDAAPTHPIEVIAPRE</sequence>
<dbReference type="GO" id="GO:0051539">
    <property type="term" value="F:4 iron, 4 sulfur cluster binding"/>
    <property type="evidence" value="ECO:0007669"/>
    <property type="project" value="UniProtKB-KW"/>
</dbReference>
<dbReference type="PANTHER" id="PTHR47153:SF2">
    <property type="entry name" value="LACTATE UTILIZATION PROTEIN B"/>
    <property type="match status" value="1"/>
</dbReference>
<dbReference type="Pfam" id="PF13183">
    <property type="entry name" value="Fer4_8"/>
    <property type="match status" value="1"/>
</dbReference>
<proteinExistence type="predicted"/>
<feature type="region of interest" description="Disordered" evidence="5">
    <location>
        <begin position="1"/>
        <end position="57"/>
    </location>
</feature>
<feature type="domain" description="4Fe-4S ferredoxin-type" evidence="6">
    <location>
        <begin position="384"/>
        <end position="413"/>
    </location>
</feature>
<keyword evidence="2" id="KW-0004">4Fe-4S</keyword>
<gene>
    <name evidence="7" type="ORF">SAMN04488067_12110</name>
</gene>
<evidence type="ECO:0000256" key="1">
    <source>
        <dbReference type="ARBA" id="ARBA00022448"/>
    </source>
</evidence>
<dbReference type="EMBL" id="FNBO01000021">
    <property type="protein sequence ID" value="SDG22455.1"/>
    <property type="molecule type" value="Genomic_DNA"/>
</dbReference>
<reference evidence="7 8" key="1">
    <citation type="submission" date="2016-10" db="EMBL/GenBank/DDBJ databases">
        <authorList>
            <person name="Varghese N."/>
            <person name="Submissions S."/>
        </authorList>
    </citation>
    <scope>NUCLEOTIDE SEQUENCE [LARGE SCALE GENOMIC DNA]</scope>
    <source>
        <strain evidence="7 8">CGMCC 1.3527</strain>
    </source>
</reference>
<dbReference type="RefSeq" id="WP_149799940.1">
    <property type="nucleotide sequence ID" value="NZ_FNBO01000021.1"/>
</dbReference>
<evidence type="ECO:0000313" key="7">
    <source>
        <dbReference type="EMBL" id="SDG22455.1"/>
    </source>
</evidence>
<dbReference type="Proteomes" id="UP000324020">
    <property type="component" value="Unassembled WGS sequence"/>
</dbReference>
<dbReference type="GO" id="GO:0016491">
    <property type="term" value="F:oxidoreductase activity"/>
    <property type="evidence" value="ECO:0007669"/>
    <property type="project" value="UniProtKB-ARBA"/>
</dbReference>
<dbReference type="AlphaFoldDB" id="A0A1G7SHB2"/>
<protein>
    <submittedName>
        <fullName evidence="7">Iron-sulfur cluster-binding protein</fullName>
    </submittedName>
</protein>
<accession>A0A1G7SHB2</accession>
<dbReference type="SUPFAM" id="SSF100950">
    <property type="entry name" value="NagB/RpiA/CoA transferase-like"/>
    <property type="match status" value="1"/>
</dbReference>
<evidence type="ECO:0000259" key="6">
    <source>
        <dbReference type="PROSITE" id="PS51379"/>
    </source>
</evidence>
<name>A0A1G7SHB2_9EURY</name>
<dbReference type="InterPro" id="IPR037171">
    <property type="entry name" value="NagB/RpiA_transferase-like"/>
</dbReference>